<gene>
    <name evidence="1" type="ORF">METZ01_LOCUS488255</name>
</gene>
<evidence type="ECO:0000313" key="1">
    <source>
        <dbReference type="EMBL" id="SVE35401.1"/>
    </source>
</evidence>
<reference evidence="1" key="1">
    <citation type="submission" date="2018-05" db="EMBL/GenBank/DDBJ databases">
        <authorList>
            <person name="Lanie J.A."/>
            <person name="Ng W.-L."/>
            <person name="Kazmierczak K.M."/>
            <person name="Andrzejewski T.M."/>
            <person name="Davidsen T.M."/>
            <person name="Wayne K.J."/>
            <person name="Tettelin H."/>
            <person name="Glass J.I."/>
            <person name="Rusch D."/>
            <person name="Podicherti R."/>
            <person name="Tsui H.-C.T."/>
            <person name="Winkler M.E."/>
        </authorList>
    </citation>
    <scope>NUCLEOTIDE SEQUENCE</scope>
</reference>
<organism evidence="1">
    <name type="scientific">marine metagenome</name>
    <dbReference type="NCBI Taxonomy" id="408172"/>
    <lineage>
        <taxon>unclassified sequences</taxon>
        <taxon>metagenomes</taxon>
        <taxon>ecological metagenomes</taxon>
    </lineage>
</organism>
<name>A0A383CTF4_9ZZZZ</name>
<sequence>MALMFNNTIVASNLNEFASVDVS</sequence>
<dbReference type="EMBL" id="UINC01211489">
    <property type="protein sequence ID" value="SVE35401.1"/>
    <property type="molecule type" value="Genomic_DNA"/>
</dbReference>
<accession>A0A383CTF4</accession>
<protein>
    <submittedName>
        <fullName evidence="1">Uncharacterized protein</fullName>
    </submittedName>
</protein>
<dbReference type="AlphaFoldDB" id="A0A383CTF4"/>
<proteinExistence type="predicted"/>